<dbReference type="Gene3D" id="2.60.40.10">
    <property type="entry name" value="Immunoglobulins"/>
    <property type="match status" value="1"/>
</dbReference>
<feature type="domain" description="CBM20" evidence="1">
    <location>
        <begin position="1"/>
        <end position="120"/>
    </location>
</feature>
<dbReference type="PROSITE" id="PS51166">
    <property type="entry name" value="CBM20"/>
    <property type="match status" value="1"/>
</dbReference>
<dbReference type="SMART" id="SM01065">
    <property type="entry name" value="CBM_2"/>
    <property type="match status" value="1"/>
</dbReference>
<gene>
    <name evidence="3" type="primary">EPM2A</name>
</gene>
<dbReference type="Pfam" id="PF00686">
    <property type="entry name" value="CBM_20"/>
    <property type="match status" value="1"/>
</dbReference>
<name>A0ABM3X7C8_ERIEU</name>
<keyword evidence="2" id="KW-1185">Reference proteome</keyword>
<dbReference type="InterPro" id="IPR013783">
    <property type="entry name" value="Ig-like_fold"/>
</dbReference>
<organism evidence="2 3">
    <name type="scientific">Erinaceus europaeus</name>
    <name type="common">Western European hedgehog</name>
    <dbReference type="NCBI Taxonomy" id="9365"/>
    <lineage>
        <taxon>Eukaryota</taxon>
        <taxon>Metazoa</taxon>
        <taxon>Chordata</taxon>
        <taxon>Craniata</taxon>
        <taxon>Vertebrata</taxon>
        <taxon>Euteleostomi</taxon>
        <taxon>Mammalia</taxon>
        <taxon>Eutheria</taxon>
        <taxon>Laurasiatheria</taxon>
        <taxon>Eulipotyphla</taxon>
        <taxon>Erinaceidae</taxon>
        <taxon>Erinaceinae</taxon>
        <taxon>Erinaceus</taxon>
    </lineage>
</organism>
<dbReference type="InterPro" id="IPR042942">
    <property type="entry name" value="Laforin"/>
</dbReference>
<dbReference type="PANTHER" id="PTHR46864">
    <property type="entry name" value="LAFORIN"/>
    <property type="match status" value="1"/>
</dbReference>
<dbReference type="RefSeq" id="XP_060044706.1">
    <property type="nucleotide sequence ID" value="XM_060188723.1"/>
</dbReference>
<dbReference type="SUPFAM" id="SSF49452">
    <property type="entry name" value="Starch-binding domain-like"/>
    <property type="match status" value="1"/>
</dbReference>
<dbReference type="InterPro" id="IPR013784">
    <property type="entry name" value="Carb-bd-like_fold"/>
</dbReference>
<dbReference type="Proteomes" id="UP001652624">
    <property type="component" value="Chromosome 4"/>
</dbReference>
<evidence type="ECO:0000313" key="2">
    <source>
        <dbReference type="Proteomes" id="UP001652624"/>
    </source>
</evidence>
<reference evidence="3" key="1">
    <citation type="submission" date="2025-08" db="UniProtKB">
        <authorList>
            <consortium name="RefSeq"/>
        </authorList>
    </citation>
    <scope>IDENTIFICATION</scope>
</reference>
<dbReference type="GeneID" id="103108864"/>
<proteinExistence type="predicted"/>
<dbReference type="PANTHER" id="PTHR46864:SF1">
    <property type="entry name" value="LAFORIN"/>
    <property type="match status" value="1"/>
</dbReference>
<evidence type="ECO:0000259" key="1">
    <source>
        <dbReference type="PROSITE" id="PS51166"/>
    </source>
</evidence>
<accession>A0ABM3X7C8</accession>
<protein>
    <submittedName>
        <fullName evidence="3">Laforin isoform X2</fullName>
    </submittedName>
</protein>
<evidence type="ECO:0000313" key="3">
    <source>
        <dbReference type="RefSeq" id="XP_060044706.1"/>
    </source>
</evidence>
<dbReference type="InterPro" id="IPR002044">
    <property type="entry name" value="CBM20"/>
</dbReference>
<sequence>MRFRFGVVVPPAAAGAELLVVGSRPELGRWEPRGAVRLRPAGAAGRREPALWLGEAELRPEPGAGAGAGAEGQPGRVGAFWYKFLQREPGGAVSWEGNGPHDDRCCTYNENNLVDGVYCLPIGHWIEATGHTNEMKHTTDFYFNIAGHQAMHYSRPNSDAAPGSLSPPLAAGKWAHGLCPLQRRCGPLHCCCVWLALLCAGLEAQEGAVLRYGQKTGRVHR</sequence>